<feature type="domain" description="AB hydrolase-1" evidence="1">
    <location>
        <begin position="57"/>
        <end position="304"/>
    </location>
</feature>
<gene>
    <name evidence="2" type="ORF">FDENT_5918</name>
</gene>
<name>A0A8H5UBL4_9HYPO</name>
<dbReference type="InterPro" id="IPR029058">
    <property type="entry name" value="AB_hydrolase_fold"/>
</dbReference>
<comment type="caution">
    <text evidence="2">The sequence shown here is derived from an EMBL/GenBank/DDBJ whole genome shotgun (WGS) entry which is preliminary data.</text>
</comment>
<dbReference type="EMBL" id="JAAOAK010000150">
    <property type="protein sequence ID" value="KAF5686231.1"/>
    <property type="molecule type" value="Genomic_DNA"/>
</dbReference>
<dbReference type="Gene3D" id="3.40.50.1820">
    <property type="entry name" value="alpha/beta hydrolase"/>
    <property type="match status" value="1"/>
</dbReference>
<dbReference type="InterPro" id="IPR000073">
    <property type="entry name" value="AB_hydrolase_1"/>
</dbReference>
<proteinExistence type="predicted"/>
<organism evidence="2 3">
    <name type="scientific">Fusarium denticulatum</name>
    <dbReference type="NCBI Taxonomy" id="48507"/>
    <lineage>
        <taxon>Eukaryota</taxon>
        <taxon>Fungi</taxon>
        <taxon>Dikarya</taxon>
        <taxon>Ascomycota</taxon>
        <taxon>Pezizomycotina</taxon>
        <taxon>Sordariomycetes</taxon>
        <taxon>Hypocreomycetidae</taxon>
        <taxon>Hypocreales</taxon>
        <taxon>Nectriaceae</taxon>
        <taxon>Fusarium</taxon>
        <taxon>Fusarium fujikuroi species complex</taxon>
    </lineage>
</organism>
<dbReference type="Pfam" id="PF12697">
    <property type="entry name" value="Abhydrolase_6"/>
    <property type="match status" value="1"/>
</dbReference>
<dbReference type="Proteomes" id="UP000562682">
    <property type="component" value="Unassembled WGS sequence"/>
</dbReference>
<keyword evidence="3" id="KW-1185">Reference proteome</keyword>
<dbReference type="AlphaFoldDB" id="A0A8H5UBL4"/>
<accession>A0A8H5UBL4</accession>
<evidence type="ECO:0000259" key="1">
    <source>
        <dbReference type="Pfam" id="PF12697"/>
    </source>
</evidence>
<dbReference type="GO" id="GO:0016787">
    <property type="term" value="F:hydrolase activity"/>
    <property type="evidence" value="ECO:0007669"/>
    <property type="project" value="UniProtKB-KW"/>
</dbReference>
<reference evidence="2 3" key="1">
    <citation type="submission" date="2020-05" db="EMBL/GenBank/DDBJ databases">
        <title>Identification and distribution of gene clusters putatively required for synthesis of sphingolipid metabolism inhibitors in phylogenetically diverse species of the filamentous fungus Fusarium.</title>
        <authorList>
            <person name="Kim H.-S."/>
            <person name="Busman M."/>
            <person name="Brown D.W."/>
            <person name="Divon H."/>
            <person name="Uhlig S."/>
            <person name="Proctor R.H."/>
        </authorList>
    </citation>
    <scope>NUCLEOTIDE SEQUENCE [LARGE SCALE GENOMIC DNA]</scope>
    <source>
        <strain evidence="2 3">NRRL 25311</strain>
    </source>
</reference>
<dbReference type="SUPFAM" id="SSF53474">
    <property type="entry name" value="alpha/beta-Hydrolases"/>
    <property type="match status" value="1"/>
</dbReference>
<keyword evidence="2" id="KW-0378">Hydrolase</keyword>
<protein>
    <submittedName>
        <fullName evidence="2">Alpha beta hydrolase family</fullName>
    </submittedName>
</protein>
<evidence type="ECO:0000313" key="2">
    <source>
        <dbReference type="EMBL" id="KAF5686231.1"/>
    </source>
</evidence>
<evidence type="ECO:0000313" key="3">
    <source>
        <dbReference type="Proteomes" id="UP000562682"/>
    </source>
</evidence>
<sequence>MGLELLTQADQDIKIGHGLTEMPMQPFKLNLSNGGTVVGLSSIPPPSATSAVHVPLIVALHGGTYDCHYFDASPRYSASSMSASLRIPFISIDRPSYGGTSSILPIPQDSDFNRETGIWLHRYILPKIWSEFGLGKCNCIVLLCHSLGVMGGVVAGALHAQDDKPLYPLGGLIACGMGHIQTPFTEGGNSHRAVGDHHAEFIVHAKDRVMFKPGTVPVEILEQSERLNTPSPLEETTTFSTTWLPLWKETWAVYVKAPVMFCLVEEDPFFVSTEEEVHNCVKAFKKSTRVDGSLMRGAPHCVELSYWSHGWYARCFGFAMECVATFSSSQ</sequence>